<proteinExistence type="predicted"/>
<evidence type="ECO:0000256" key="1">
    <source>
        <dbReference type="SAM" id="MobiDB-lite"/>
    </source>
</evidence>
<organism evidence="2 3">
    <name type="scientific">Lactarius akahatsu</name>
    <dbReference type="NCBI Taxonomy" id="416441"/>
    <lineage>
        <taxon>Eukaryota</taxon>
        <taxon>Fungi</taxon>
        <taxon>Dikarya</taxon>
        <taxon>Basidiomycota</taxon>
        <taxon>Agaricomycotina</taxon>
        <taxon>Agaricomycetes</taxon>
        <taxon>Russulales</taxon>
        <taxon>Russulaceae</taxon>
        <taxon>Lactarius</taxon>
    </lineage>
</organism>
<feature type="region of interest" description="Disordered" evidence="1">
    <location>
        <begin position="182"/>
        <end position="222"/>
    </location>
</feature>
<dbReference type="AlphaFoldDB" id="A0AAD4LD00"/>
<keyword evidence="3" id="KW-1185">Reference proteome</keyword>
<name>A0AAD4LD00_9AGAM</name>
<feature type="region of interest" description="Disordered" evidence="1">
    <location>
        <begin position="121"/>
        <end position="140"/>
    </location>
</feature>
<sequence>MLSHHSLIHPLHHLLAPVPIESAFQLHDCLPSRHPLSQFIYGQKTYLTTVLQTIRRALTKQTTILIHPRQIPSFHSLRRVLEEVSRTGDAIPHHQSPHPLGTPTWTPCLPAASTRLKCPMRSSSLPSARTPRFLQSSPSTPLSLTASLEARARDLTSRIRVNSKVHANWMDDLAAISEHITADSHSPPDALGLSLAHEDPISRSPPSRPFPPAAARTSPPESLFFRFAPD</sequence>
<gene>
    <name evidence="2" type="ORF">EDB92DRAFT_1001029</name>
</gene>
<evidence type="ECO:0000313" key="3">
    <source>
        <dbReference type="Proteomes" id="UP001201163"/>
    </source>
</evidence>
<dbReference type="EMBL" id="JAKELL010000041">
    <property type="protein sequence ID" value="KAH8988472.1"/>
    <property type="molecule type" value="Genomic_DNA"/>
</dbReference>
<reference evidence="2" key="1">
    <citation type="submission" date="2022-01" db="EMBL/GenBank/DDBJ databases">
        <title>Comparative genomics reveals a dynamic genome evolution in the ectomycorrhizal milk-cap (Lactarius) mushrooms.</title>
        <authorList>
            <consortium name="DOE Joint Genome Institute"/>
            <person name="Lebreton A."/>
            <person name="Tang N."/>
            <person name="Kuo A."/>
            <person name="LaButti K."/>
            <person name="Drula E."/>
            <person name="Barry K."/>
            <person name="Clum A."/>
            <person name="Lipzen A."/>
            <person name="Mousain D."/>
            <person name="Ng V."/>
            <person name="Wang R."/>
            <person name="Wang X."/>
            <person name="Dai Y."/>
            <person name="Henrissat B."/>
            <person name="Grigoriev I.V."/>
            <person name="Guerin-Laguette A."/>
            <person name="Yu F."/>
            <person name="Martin F.M."/>
        </authorList>
    </citation>
    <scope>NUCLEOTIDE SEQUENCE</scope>
    <source>
        <strain evidence="2">QP</strain>
    </source>
</reference>
<protein>
    <submittedName>
        <fullName evidence="2">Uncharacterized protein</fullName>
    </submittedName>
</protein>
<accession>A0AAD4LD00</accession>
<evidence type="ECO:0000313" key="2">
    <source>
        <dbReference type="EMBL" id="KAH8988472.1"/>
    </source>
</evidence>
<dbReference type="Proteomes" id="UP001201163">
    <property type="component" value="Unassembled WGS sequence"/>
</dbReference>
<comment type="caution">
    <text evidence="2">The sequence shown here is derived from an EMBL/GenBank/DDBJ whole genome shotgun (WGS) entry which is preliminary data.</text>
</comment>